<comment type="function">
    <text evidence="2">Forms part of the polypeptide exit tunnel.</text>
</comment>
<dbReference type="GO" id="GO:0006412">
    <property type="term" value="P:translation"/>
    <property type="evidence" value="ECO:0007669"/>
    <property type="project" value="UniProtKB-UniRule"/>
</dbReference>
<dbReference type="EMBL" id="AP019782">
    <property type="protein sequence ID" value="BBL69778.1"/>
    <property type="molecule type" value="Genomic_DNA"/>
</dbReference>
<organism evidence="4 5">
    <name type="scientific">Methylogaea oryzae</name>
    <dbReference type="NCBI Taxonomy" id="1295382"/>
    <lineage>
        <taxon>Bacteria</taxon>
        <taxon>Pseudomonadati</taxon>
        <taxon>Pseudomonadota</taxon>
        <taxon>Gammaproteobacteria</taxon>
        <taxon>Methylococcales</taxon>
        <taxon>Methylococcaceae</taxon>
        <taxon>Methylogaea</taxon>
    </lineage>
</organism>
<dbReference type="GO" id="GO:0003735">
    <property type="term" value="F:structural constituent of ribosome"/>
    <property type="evidence" value="ECO:0007669"/>
    <property type="project" value="InterPro"/>
</dbReference>
<keyword evidence="2" id="KW-0694">RNA-binding</keyword>
<keyword evidence="5" id="KW-1185">Reference proteome</keyword>
<dbReference type="AlphaFoldDB" id="A0A8D5AFX7"/>
<keyword evidence="2 4" id="KW-0689">Ribosomal protein</keyword>
<evidence type="ECO:0000256" key="3">
    <source>
        <dbReference type="SAM" id="MobiDB-lite"/>
    </source>
</evidence>
<dbReference type="GO" id="GO:0019843">
    <property type="term" value="F:rRNA binding"/>
    <property type="evidence" value="ECO:0007669"/>
    <property type="project" value="UniProtKB-UniRule"/>
</dbReference>
<reference evidence="4" key="1">
    <citation type="submission" date="2019-06" db="EMBL/GenBank/DDBJ databases">
        <title>Complete genome sequence of Methylogaea oryzae strain JCM16910.</title>
        <authorList>
            <person name="Asakawa S."/>
        </authorList>
    </citation>
    <scope>NUCLEOTIDE SEQUENCE</scope>
    <source>
        <strain evidence="4">E10</strain>
    </source>
</reference>
<dbReference type="InterPro" id="IPR013005">
    <property type="entry name" value="Ribosomal_uL4-like"/>
</dbReference>
<comment type="subunit">
    <text evidence="2">Part of the 50S ribosomal subunit.</text>
</comment>
<dbReference type="PANTHER" id="PTHR10746">
    <property type="entry name" value="50S RIBOSOMAL PROTEIN L4"/>
    <property type="match status" value="1"/>
</dbReference>
<dbReference type="HAMAP" id="MF_01328_B">
    <property type="entry name" value="Ribosomal_uL4_B"/>
    <property type="match status" value="1"/>
</dbReference>
<evidence type="ECO:0000313" key="5">
    <source>
        <dbReference type="Proteomes" id="UP000824988"/>
    </source>
</evidence>
<protein>
    <recommendedName>
        <fullName evidence="1 2">Large ribosomal subunit protein uL4</fullName>
    </recommendedName>
</protein>
<dbReference type="GO" id="GO:0005840">
    <property type="term" value="C:ribosome"/>
    <property type="evidence" value="ECO:0007669"/>
    <property type="project" value="UniProtKB-KW"/>
</dbReference>
<keyword evidence="2" id="KW-0687">Ribonucleoprotein</keyword>
<evidence type="ECO:0000313" key="4">
    <source>
        <dbReference type="EMBL" id="BBL69778.1"/>
    </source>
</evidence>
<name>A0A8D5AFX7_9GAMM</name>
<sequence>MSVQVPASDNGGAAAQVADEVFGKEYNEGLVHQVVVAYMAKARAGTKAQKTRSDVSGGGVKPWKQKGSGRARAGTSRSPLWRTGGVTFAARPRDYSQKVNRKMYRAAMCSILSELLRQGRVSVNDALVPAEPRTKAFVDRIGQVGRTRTLIVTETIEENLWLGARNVPNVALSTVTSLDPYTLVSADRVIATRAALKSLEERLK</sequence>
<evidence type="ECO:0000256" key="2">
    <source>
        <dbReference type="HAMAP-Rule" id="MF_01328"/>
    </source>
</evidence>
<gene>
    <name evidence="2 4" type="primary">rplD</name>
    <name evidence="4" type="ORF">MoryE10_03840</name>
</gene>
<dbReference type="Pfam" id="PF00573">
    <property type="entry name" value="Ribosomal_L4"/>
    <property type="match status" value="1"/>
</dbReference>
<evidence type="ECO:0000256" key="1">
    <source>
        <dbReference type="ARBA" id="ARBA00035244"/>
    </source>
</evidence>
<keyword evidence="2" id="KW-0699">rRNA-binding</keyword>
<proteinExistence type="inferred from homology"/>
<dbReference type="InterPro" id="IPR002136">
    <property type="entry name" value="Ribosomal_uL4"/>
</dbReference>
<feature type="region of interest" description="Disordered" evidence="3">
    <location>
        <begin position="46"/>
        <end position="79"/>
    </location>
</feature>
<dbReference type="RefSeq" id="WP_221048046.1">
    <property type="nucleotide sequence ID" value="NZ_AP019782.1"/>
</dbReference>
<comment type="similarity">
    <text evidence="2">Belongs to the universal ribosomal protein uL4 family.</text>
</comment>
<dbReference type="KEGG" id="moz:MoryE10_03840"/>
<comment type="function">
    <text evidence="2">One of the primary rRNA binding proteins, this protein initially binds near the 5'-end of the 23S rRNA. It is important during the early stages of 50S assembly. It makes multiple contacts with different domains of the 23S rRNA in the assembled 50S subunit and ribosome.</text>
</comment>
<dbReference type="PANTHER" id="PTHR10746:SF6">
    <property type="entry name" value="LARGE RIBOSOMAL SUBUNIT PROTEIN UL4M"/>
    <property type="match status" value="1"/>
</dbReference>
<dbReference type="GO" id="GO:1990904">
    <property type="term" value="C:ribonucleoprotein complex"/>
    <property type="evidence" value="ECO:0007669"/>
    <property type="project" value="UniProtKB-KW"/>
</dbReference>
<dbReference type="Proteomes" id="UP000824988">
    <property type="component" value="Chromosome"/>
</dbReference>
<accession>A0A8D5AFX7</accession>
<dbReference type="NCBIfam" id="TIGR03953">
    <property type="entry name" value="rplD_bact"/>
    <property type="match status" value="1"/>
</dbReference>